<dbReference type="InterPro" id="IPR002300">
    <property type="entry name" value="aa-tRNA-synth_Ia"/>
</dbReference>
<feature type="non-terminal residue" evidence="7">
    <location>
        <position position="100"/>
    </location>
</feature>
<dbReference type="InterPro" id="IPR001412">
    <property type="entry name" value="aa-tRNA-synth_I_CS"/>
</dbReference>
<dbReference type="EMBL" id="UINC01063677">
    <property type="protein sequence ID" value="SVB91565.1"/>
    <property type="molecule type" value="Genomic_DNA"/>
</dbReference>
<evidence type="ECO:0000313" key="7">
    <source>
        <dbReference type="EMBL" id="SVB91565.1"/>
    </source>
</evidence>
<keyword evidence="4" id="KW-0648">Protein biosynthesis</keyword>
<evidence type="ECO:0000256" key="2">
    <source>
        <dbReference type="ARBA" id="ARBA00022741"/>
    </source>
</evidence>
<evidence type="ECO:0000256" key="4">
    <source>
        <dbReference type="ARBA" id="ARBA00022917"/>
    </source>
</evidence>
<dbReference type="GO" id="GO:0006428">
    <property type="term" value="P:isoleucyl-tRNA aminoacylation"/>
    <property type="evidence" value="ECO:0007669"/>
    <property type="project" value="TreeGrafter"/>
</dbReference>
<evidence type="ECO:0000256" key="3">
    <source>
        <dbReference type="ARBA" id="ARBA00022840"/>
    </source>
</evidence>
<evidence type="ECO:0000259" key="6">
    <source>
        <dbReference type="Pfam" id="PF00133"/>
    </source>
</evidence>
<keyword evidence="1" id="KW-0436">Ligase</keyword>
<dbReference type="SUPFAM" id="SSF52374">
    <property type="entry name" value="Nucleotidylyl transferase"/>
    <property type="match status" value="1"/>
</dbReference>
<accession>A0A382HWS6</accession>
<keyword evidence="2" id="KW-0547">Nucleotide-binding</keyword>
<dbReference type="InterPro" id="IPR050081">
    <property type="entry name" value="Ile-tRNA_ligase"/>
</dbReference>
<dbReference type="AlphaFoldDB" id="A0A382HWS6"/>
<dbReference type="GO" id="GO:0005524">
    <property type="term" value="F:ATP binding"/>
    <property type="evidence" value="ECO:0007669"/>
    <property type="project" value="UniProtKB-KW"/>
</dbReference>
<keyword evidence="5" id="KW-0030">Aminoacyl-tRNA synthetase</keyword>
<protein>
    <recommendedName>
        <fullName evidence="6">Aminoacyl-tRNA synthetase class Ia domain-containing protein</fullName>
    </recommendedName>
</protein>
<organism evidence="7">
    <name type="scientific">marine metagenome</name>
    <dbReference type="NCBI Taxonomy" id="408172"/>
    <lineage>
        <taxon>unclassified sequences</taxon>
        <taxon>metagenomes</taxon>
        <taxon>ecological metagenomes</taxon>
    </lineage>
</organism>
<feature type="domain" description="Aminoacyl-tRNA synthetase class Ia" evidence="6">
    <location>
        <begin position="26"/>
        <end position="100"/>
    </location>
</feature>
<dbReference type="PANTHER" id="PTHR42765:SF1">
    <property type="entry name" value="ISOLEUCINE--TRNA LIGASE, MITOCHONDRIAL"/>
    <property type="match status" value="1"/>
</dbReference>
<keyword evidence="3" id="KW-0067">ATP-binding</keyword>
<proteinExistence type="predicted"/>
<sequence length="100" mass="11622">MEYKDTIFLPKTSFEMRANLPIKEPKILEEWNKQNIFQQLRKKSKGREKFVLHDGPPYANGHIHMGTALNKILKDVIVRTQQMSGKDSIYVPGWDCHGLP</sequence>
<dbReference type="PROSITE" id="PS00178">
    <property type="entry name" value="AA_TRNA_LIGASE_I"/>
    <property type="match status" value="1"/>
</dbReference>
<evidence type="ECO:0000256" key="1">
    <source>
        <dbReference type="ARBA" id="ARBA00022598"/>
    </source>
</evidence>
<name>A0A382HWS6_9ZZZZ</name>
<dbReference type="Gene3D" id="3.40.50.620">
    <property type="entry name" value="HUPs"/>
    <property type="match status" value="1"/>
</dbReference>
<gene>
    <name evidence="7" type="ORF">METZ01_LOCUS244419</name>
</gene>
<dbReference type="InterPro" id="IPR014729">
    <property type="entry name" value="Rossmann-like_a/b/a_fold"/>
</dbReference>
<evidence type="ECO:0000256" key="5">
    <source>
        <dbReference type="ARBA" id="ARBA00023146"/>
    </source>
</evidence>
<dbReference type="GO" id="GO:0005829">
    <property type="term" value="C:cytosol"/>
    <property type="evidence" value="ECO:0007669"/>
    <property type="project" value="TreeGrafter"/>
</dbReference>
<reference evidence="7" key="1">
    <citation type="submission" date="2018-05" db="EMBL/GenBank/DDBJ databases">
        <authorList>
            <person name="Lanie J.A."/>
            <person name="Ng W.-L."/>
            <person name="Kazmierczak K.M."/>
            <person name="Andrzejewski T.M."/>
            <person name="Davidsen T.M."/>
            <person name="Wayne K.J."/>
            <person name="Tettelin H."/>
            <person name="Glass J.I."/>
            <person name="Rusch D."/>
            <person name="Podicherti R."/>
            <person name="Tsui H.-C.T."/>
            <person name="Winkler M.E."/>
        </authorList>
    </citation>
    <scope>NUCLEOTIDE SEQUENCE</scope>
</reference>
<dbReference type="Pfam" id="PF00133">
    <property type="entry name" value="tRNA-synt_1"/>
    <property type="match status" value="1"/>
</dbReference>
<dbReference type="GO" id="GO:0004822">
    <property type="term" value="F:isoleucine-tRNA ligase activity"/>
    <property type="evidence" value="ECO:0007669"/>
    <property type="project" value="TreeGrafter"/>
</dbReference>
<dbReference type="PANTHER" id="PTHR42765">
    <property type="entry name" value="SOLEUCYL-TRNA SYNTHETASE"/>
    <property type="match status" value="1"/>
</dbReference>